<comment type="function">
    <text evidence="4">Functions in the N-end rule pathway of protein degradation where it conjugates Leu, Phe and, less efficiently, Met from aminoacyl-tRNAs to the N-termini of proteins containing an N-terminal arginine or lysine.</text>
</comment>
<dbReference type="GO" id="GO:0005737">
    <property type="term" value="C:cytoplasm"/>
    <property type="evidence" value="ECO:0007669"/>
    <property type="project" value="UniProtKB-SubCell"/>
</dbReference>
<dbReference type="Proteomes" id="UP000515811">
    <property type="component" value="Chromosome"/>
</dbReference>
<dbReference type="Pfam" id="PF03588">
    <property type="entry name" value="Leu_Phe_trans"/>
    <property type="match status" value="1"/>
</dbReference>
<dbReference type="EC" id="2.3.2.6" evidence="4"/>
<dbReference type="InterPro" id="IPR004616">
    <property type="entry name" value="Leu/Phe-tRNA_Trfase"/>
</dbReference>
<reference evidence="6 7" key="1">
    <citation type="submission" date="2020-08" db="EMBL/GenBank/DDBJ databases">
        <title>Genome sequence of Diaphorobacter ruginosibacter DSM 27467T.</title>
        <authorList>
            <person name="Hyun D.-W."/>
            <person name="Bae J.-W."/>
        </authorList>
    </citation>
    <scope>NUCLEOTIDE SEQUENCE [LARGE SCALE GENOMIC DNA]</scope>
    <source>
        <strain evidence="6 7">DSM 27467</strain>
    </source>
</reference>
<keyword evidence="3 4" id="KW-0012">Acyltransferase</keyword>
<dbReference type="GO" id="GO:0008914">
    <property type="term" value="F:leucyl-tRNA--protein transferase activity"/>
    <property type="evidence" value="ECO:0007669"/>
    <property type="project" value="UniProtKB-UniRule"/>
</dbReference>
<evidence type="ECO:0000256" key="4">
    <source>
        <dbReference type="HAMAP-Rule" id="MF_00688"/>
    </source>
</evidence>
<dbReference type="Gene3D" id="3.30.70.3550">
    <property type="entry name" value="Leucyl/phenylalanyl-tRNA-protein transferase, N-terminal domain"/>
    <property type="match status" value="1"/>
</dbReference>
<dbReference type="SUPFAM" id="SSF55729">
    <property type="entry name" value="Acyl-CoA N-acyltransferases (Nat)"/>
    <property type="match status" value="1"/>
</dbReference>
<dbReference type="EMBL" id="CP060714">
    <property type="protein sequence ID" value="QNN59334.1"/>
    <property type="molecule type" value="Genomic_DNA"/>
</dbReference>
<keyword evidence="7" id="KW-1185">Reference proteome</keyword>
<evidence type="ECO:0000313" key="7">
    <source>
        <dbReference type="Proteomes" id="UP000515811"/>
    </source>
</evidence>
<gene>
    <name evidence="4" type="primary">aat</name>
    <name evidence="6" type="ORF">H9K76_11425</name>
</gene>
<dbReference type="InterPro" id="IPR042221">
    <property type="entry name" value="Leu/Phe-tRNA_Trfase_N"/>
</dbReference>
<dbReference type="InterPro" id="IPR016181">
    <property type="entry name" value="Acyl_CoA_acyltransferase"/>
</dbReference>
<dbReference type="RefSeq" id="WP_187600347.1">
    <property type="nucleotide sequence ID" value="NZ_CP060714.1"/>
</dbReference>
<comment type="catalytic activity">
    <reaction evidence="4">
        <text>L-phenylalanyl-tRNA(Phe) + an N-terminal L-alpha-aminoacyl-[protein] = an N-terminal L-phenylalanyl-L-alpha-aminoacyl-[protein] + tRNA(Phe)</text>
        <dbReference type="Rhea" id="RHEA:43632"/>
        <dbReference type="Rhea" id="RHEA-COMP:9668"/>
        <dbReference type="Rhea" id="RHEA-COMP:9699"/>
        <dbReference type="Rhea" id="RHEA-COMP:10636"/>
        <dbReference type="Rhea" id="RHEA-COMP:10637"/>
        <dbReference type="ChEBI" id="CHEBI:78442"/>
        <dbReference type="ChEBI" id="CHEBI:78531"/>
        <dbReference type="ChEBI" id="CHEBI:78597"/>
        <dbReference type="ChEBI" id="CHEBI:83561"/>
        <dbReference type="EC" id="2.3.2.6"/>
    </reaction>
</comment>
<keyword evidence="1 4" id="KW-0963">Cytoplasm</keyword>
<comment type="catalytic activity">
    <reaction evidence="4">
        <text>N-terminal L-arginyl-[protein] + L-leucyl-tRNA(Leu) = N-terminal L-leucyl-L-arginyl-[protein] + tRNA(Leu) + H(+)</text>
        <dbReference type="Rhea" id="RHEA:50416"/>
        <dbReference type="Rhea" id="RHEA-COMP:9613"/>
        <dbReference type="Rhea" id="RHEA-COMP:9622"/>
        <dbReference type="Rhea" id="RHEA-COMP:12672"/>
        <dbReference type="Rhea" id="RHEA-COMP:12673"/>
        <dbReference type="ChEBI" id="CHEBI:15378"/>
        <dbReference type="ChEBI" id="CHEBI:64719"/>
        <dbReference type="ChEBI" id="CHEBI:78442"/>
        <dbReference type="ChEBI" id="CHEBI:78494"/>
        <dbReference type="ChEBI" id="CHEBI:133044"/>
        <dbReference type="EC" id="2.3.2.6"/>
    </reaction>
</comment>
<keyword evidence="2 4" id="KW-0808">Transferase</keyword>
<dbReference type="HAMAP" id="MF_00688">
    <property type="entry name" value="Leu_Phe_trans"/>
    <property type="match status" value="1"/>
</dbReference>
<dbReference type="PANTHER" id="PTHR30098:SF2">
    <property type="entry name" value="LEUCYL_PHENYLALANYL-TRNA--PROTEIN TRANSFERASE"/>
    <property type="match status" value="1"/>
</dbReference>
<dbReference type="Gene3D" id="3.40.630.70">
    <property type="entry name" value="Leucyl/phenylalanyl-tRNA-protein transferase, C-terminal domain"/>
    <property type="match status" value="1"/>
</dbReference>
<dbReference type="PANTHER" id="PTHR30098">
    <property type="entry name" value="LEUCYL/PHENYLALANYL-TRNA--PROTEIN TRANSFERASE"/>
    <property type="match status" value="1"/>
</dbReference>
<organism evidence="6 7">
    <name type="scientific">Diaphorobacter ruginosibacter</name>
    <dbReference type="NCBI Taxonomy" id="1715720"/>
    <lineage>
        <taxon>Bacteria</taxon>
        <taxon>Pseudomonadati</taxon>
        <taxon>Pseudomonadota</taxon>
        <taxon>Betaproteobacteria</taxon>
        <taxon>Burkholderiales</taxon>
        <taxon>Comamonadaceae</taxon>
        <taxon>Diaphorobacter</taxon>
    </lineage>
</organism>
<evidence type="ECO:0000256" key="3">
    <source>
        <dbReference type="ARBA" id="ARBA00023315"/>
    </source>
</evidence>
<dbReference type="InterPro" id="IPR042203">
    <property type="entry name" value="Leu/Phe-tRNA_Trfase_C"/>
</dbReference>
<dbReference type="AlphaFoldDB" id="A0A7G9RUQ9"/>
<evidence type="ECO:0000256" key="5">
    <source>
        <dbReference type="SAM" id="MobiDB-lite"/>
    </source>
</evidence>
<name>A0A7G9RUQ9_9BURK</name>
<comment type="catalytic activity">
    <reaction evidence="4">
        <text>N-terminal L-lysyl-[protein] + L-leucyl-tRNA(Leu) = N-terminal L-leucyl-L-lysyl-[protein] + tRNA(Leu) + H(+)</text>
        <dbReference type="Rhea" id="RHEA:12340"/>
        <dbReference type="Rhea" id="RHEA-COMP:9613"/>
        <dbReference type="Rhea" id="RHEA-COMP:9622"/>
        <dbReference type="Rhea" id="RHEA-COMP:12670"/>
        <dbReference type="Rhea" id="RHEA-COMP:12671"/>
        <dbReference type="ChEBI" id="CHEBI:15378"/>
        <dbReference type="ChEBI" id="CHEBI:65249"/>
        <dbReference type="ChEBI" id="CHEBI:78442"/>
        <dbReference type="ChEBI" id="CHEBI:78494"/>
        <dbReference type="ChEBI" id="CHEBI:133043"/>
        <dbReference type="EC" id="2.3.2.6"/>
    </reaction>
</comment>
<dbReference type="KEGG" id="drg:H9K76_11425"/>
<sequence length="250" mass="27632">MTPSLPWLDPEEAFPPVSQSWGSESPAPGLLAAGATLDVWRLKAAYANGIFPWFSQGQPILWWSPDPRMVLHVDEFKVHRSLRRTLQKFRQLPSCEVRIDSNFGAVIRHCSQTARSGQSGTWIVPAMIEAYEHLHEAGNAHSVETWVDGQLVGGLYCISIGRAVFGESMFAHATDASKVALAALVGLCRTQGVSMIDCQQNTGHLASLGAREISRARFLESVSRARTEDALDWSFKPVYWDSLLPPLKFA</sequence>
<dbReference type="NCBIfam" id="TIGR00667">
    <property type="entry name" value="aat"/>
    <property type="match status" value="1"/>
</dbReference>
<evidence type="ECO:0000313" key="6">
    <source>
        <dbReference type="EMBL" id="QNN59334.1"/>
    </source>
</evidence>
<evidence type="ECO:0000256" key="1">
    <source>
        <dbReference type="ARBA" id="ARBA00022490"/>
    </source>
</evidence>
<proteinExistence type="inferred from homology"/>
<protein>
    <recommendedName>
        <fullName evidence="4">Leucyl/phenylalanyl-tRNA--protein transferase</fullName>
        <ecNumber evidence="4">2.3.2.6</ecNumber>
    </recommendedName>
    <alternativeName>
        <fullName evidence="4">L/F-transferase</fullName>
    </alternativeName>
    <alternativeName>
        <fullName evidence="4">Leucyltransferase</fullName>
    </alternativeName>
    <alternativeName>
        <fullName evidence="4">Phenyalanyltransferase</fullName>
    </alternativeName>
</protein>
<comment type="subcellular location">
    <subcellularLocation>
        <location evidence="4">Cytoplasm</location>
    </subcellularLocation>
</comment>
<feature type="region of interest" description="Disordered" evidence="5">
    <location>
        <begin position="1"/>
        <end position="21"/>
    </location>
</feature>
<accession>A0A7G9RUQ9</accession>
<comment type="similarity">
    <text evidence="4">Belongs to the L/F-transferase family.</text>
</comment>
<dbReference type="GO" id="GO:0030163">
    <property type="term" value="P:protein catabolic process"/>
    <property type="evidence" value="ECO:0007669"/>
    <property type="project" value="UniProtKB-UniRule"/>
</dbReference>
<evidence type="ECO:0000256" key="2">
    <source>
        <dbReference type="ARBA" id="ARBA00022679"/>
    </source>
</evidence>